<protein>
    <submittedName>
        <fullName evidence="2">DUF4747 family protein</fullName>
    </submittedName>
</protein>
<evidence type="ECO:0000256" key="1">
    <source>
        <dbReference type="SAM" id="MobiDB-lite"/>
    </source>
</evidence>
<sequence length="289" mass="32038">MARKIKISAGVLNIRLHPHTPERYAEFLHDVYKLKKPVKLRGDRHAMISLLNRSEADDGIFTGVITTFLDIDFDGTWFNTAELKEATDEQVSKVTIPENLHPNSAQFYFQFDANKHKLYFQTYSSGKVLSEKSALSLFQGLSDDLGISQKYGDAKITVIQSKEGLAKIFAIPVIKEIKITIVKPNADIFADDFEAQIEAHLAGAHSKKLTISYEAESGSSVTPTDEIKAISAVALENGNVKVNGRDDSGAVKRSTDDHPMQYQDKYDPDAMSENQAFRSIIPQGNAEGD</sequence>
<dbReference type="AlphaFoldDB" id="A0A420ES27"/>
<feature type="region of interest" description="Disordered" evidence="1">
    <location>
        <begin position="243"/>
        <end position="273"/>
    </location>
</feature>
<dbReference type="OrthoDB" id="7842141at2"/>
<dbReference type="InterPro" id="IPR031832">
    <property type="entry name" value="DUF4747"/>
</dbReference>
<dbReference type="EMBL" id="RAPF01000001">
    <property type="protein sequence ID" value="RKF23430.1"/>
    <property type="molecule type" value="Genomic_DNA"/>
</dbReference>
<evidence type="ECO:0000313" key="2">
    <source>
        <dbReference type="EMBL" id="RKF23430.1"/>
    </source>
</evidence>
<evidence type="ECO:0000313" key="3">
    <source>
        <dbReference type="Proteomes" id="UP000284395"/>
    </source>
</evidence>
<proteinExistence type="predicted"/>
<reference evidence="2 3" key="1">
    <citation type="submission" date="2018-09" db="EMBL/GenBank/DDBJ databases">
        <title>Altererythrobacter spongiae sp. nov., isolated from a marine sponge.</title>
        <authorList>
            <person name="Zhuang L."/>
            <person name="Luo L."/>
        </authorList>
    </citation>
    <scope>NUCLEOTIDE SEQUENCE [LARGE SCALE GENOMIC DNA]</scope>
    <source>
        <strain evidence="2 3">HN-Y73</strain>
    </source>
</reference>
<comment type="caution">
    <text evidence="2">The sequence shown here is derived from an EMBL/GenBank/DDBJ whole genome shotgun (WGS) entry which is preliminary data.</text>
</comment>
<keyword evidence="3" id="KW-1185">Reference proteome</keyword>
<name>A0A420ES27_9SPHN</name>
<dbReference type="RefSeq" id="WP_120323335.1">
    <property type="nucleotide sequence ID" value="NZ_RAPF01000001.1"/>
</dbReference>
<organism evidence="2 3">
    <name type="scientific">Altericroceibacterium spongiae</name>
    <dbReference type="NCBI Taxonomy" id="2320269"/>
    <lineage>
        <taxon>Bacteria</taxon>
        <taxon>Pseudomonadati</taxon>
        <taxon>Pseudomonadota</taxon>
        <taxon>Alphaproteobacteria</taxon>
        <taxon>Sphingomonadales</taxon>
        <taxon>Erythrobacteraceae</taxon>
        <taxon>Altericroceibacterium</taxon>
    </lineage>
</organism>
<gene>
    <name evidence="2" type="ORF">D6851_02900</name>
</gene>
<dbReference type="Pfam" id="PF15931">
    <property type="entry name" value="DUF4747"/>
    <property type="match status" value="1"/>
</dbReference>
<accession>A0A420ES27</accession>
<feature type="compositionally biased region" description="Basic and acidic residues" evidence="1">
    <location>
        <begin position="243"/>
        <end position="268"/>
    </location>
</feature>
<dbReference type="Proteomes" id="UP000284395">
    <property type="component" value="Unassembled WGS sequence"/>
</dbReference>